<reference evidence="1" key="1">
    <citation type="submission" date="2014-12" db="EMBL/GenBank/DDBJ databases">
        <title>Insight into the proteome of Arion vulgaris.</title>
        <authorList>
            <person name="Aradska J."/>
            <person name="Bulat T."/>
            <person name="Smidak R."/>
            <person name="Sarate P."/>
            <person name="Gangsoo J."/>
            <person name="Sialana F."/>
            <person name="Bilban M."/>
            <person name="Lubec G."/>
        </authorList>
    </citation>
    <scope>NUCLEOTIDE SEQUENCE</scope>
    <source>
        <tissue evidence="1">Skin</tissue>
    </source>
</reference>
<dbReference type="EMBL" id="HACG01030010">
    <property type="protein sequence ID" value="CEK76875.1"/>
    <property type="molecule type" value="Transcribed_RNA"/>
</dbReference>
<dbReference type="AlphaFoldDB" id="A0A0B7AA83"/>
<proteinExistence type="predicted"/>
<sequence length="66" mass="7604">ILVLLVTLRRLLISHFTPQTNVKYIHCQANVKAIRSPQTNVKYIHLEVNVRDARSISLLLCQCQGY</sequence>
<feature type="non-terminal residue" evidence="1">
    <location>
        <position position="1"/>
    </location>
</feature>
<organism evidence="1">
    <name type="scientific">Arion vulgaris</name>
    <dbReference type="NCBI Taxonomy" id="1028688"/>
    <lineage>
        <taxon>Eukaryota</taxon>
        <taxon>Metazoa</taxon>
        <taxon>Spiralia</taxon>
        <taxon>Lophotrochozoa</taxon>
        <taxon>Mollusca</taxon>
        <taxon>Gastropoda</taxon>
        <taxon>Heterobranchia</taxon>
        <taxon>Euthyneura</taxon>
        <taxon>Panpulmonata</taxon>
        <taxon>Eupulmonata</taxon>
        <taxon>Stylommatophora</taxon>
        <taxon>Helicina</taxon>
        <taxon>Arionoidea</taxon>
        <taxon>Arionidae</taxon>
        <taxon>Arion</taxon>
    </lineage>
</organism>
<gene>
    <name evidence="1" type="primary">ORF101940</name>
</gene>
<protein>
    <submittedName>
        <fullName evidence="1">Uncharacterized protein</fullName>
    </submittedName>
</protein>
<evidence type="ECO:0000313" key="1">
    <source>
        <dbReference type="EMBL" id="CEK76875.1"/>
    </source>
</evidence>
<name>A0A0B7AA83_9EUPU</name>
<accession>A0A0B7AA83</accession>